<dbReference type="Gene3D" id="1.10.10.10">
    <property type="entry name" value="Winged helix-like DNA-binding domain superfamily/Winged helix DNA-binding domain"/>
    <property type="match status" value="1"/>
</dbReference>
<dbReference type="InterPro" id="IPR036390">
    <property type="entry name" value="WH_DNA-bd_sf"/>
</dbReference>
<gene>
    <name evidence="6" type="ORF">KSS89_17550</name>
</gene>
<dbReference type="PANTHER" id="PTHR30126:SF98">
    <property type="entry name" value="HTH-TYPE TRANSCRIPTIONAL ACTIVATOR BAUR"/>
    <property type="match status" value="1"/>
</dbReference>
<dbReference type="Pfam" id="PF03466">
    <property type="entry name" value="LysR_substrate"/>
    <property type="match status" value="1"/>
</dbReference>
<dbReference type="RefSeq" id="WP_124347018.1">
    <property type="nucleotide sequence ID" value="NZ_CP027706.1"/>
</dbReference>
<dbReference type="SUPFAM" id="SSF46785">
    <property type="entry name" value="Winged helix' DNA-binding domain"/>
    <property type="match status" value="1"/>
</dbReference>
<dbReference type="Gene3D" id="3.40.190.290">
    <property type="match status" value="1"/>
</dbReference>
<dbReference type="PROSITE" id="PS50931">
    <property type="entry name" value="HTH_LYSR"/>
    <property type="match status" value="1"/>
</dbReference>
<dbReference type="EMBL" id="CP077074">
    <property type="protein sequence ID" value="QXH38088.1"/>
    <property type="molecule type" value="Genomic_DNA"/>
</dbReference>
<dbReference type="Proteomes" id="UP000693952">
    <property type="component" value="Chromosome"/>
</dbReference>
<dbReference type="Pfam" id="PF00126">
    <property type="entry name" value="HTH_1"/>
    <property type="match status" value="1"/>
</dbReference>
<keyword evidence="4" id="KW-0804">Transcription</keyword>
<protein>
    <submittedName>
        <fullName evidence="6">LysR family transcriptional regulator</fullName>
    </submittedName>
</protein>
<organism evidence="6 7">
    <name type="scientific">Pseudomonas sessilinigenes</name>
    <dbReference type="NCBI Taxonomy" id="658629"/>
    <lineage>
        <taxon>Bacteria</taxon>
        <taxon>Pseudomonadati</taxon>
        <taxon>Pseudomonadota</taxon>
        <taxon>Gammaproteobacteria</taxon>
        <taxon>Pseudomonadales</taxon>
        <taxon>Pseudomonadaceae</taxon>
        <taxon>Pseudomonas</taxon>
    </lineage>
</organism>
<keyword evidence="2" id="KW-0805">Transcription regulation</keyword>
<evidence type="ECO:0000256" key="3">
    <source>
        <dbReference type="ARBA" id="ARBA00023125"/>
    </source>
</evidence>
<dbReference type="SUPFAM" id="SSF53850">
    <property type="entry name" value="Periplasmic binding protein-like II"/>
    <property type="match status" value="1"/>
</dbReference>
<name>A0ABX8MG18_9PSED</name>
<dbReference type="InterPro" id="IPR005119">
    <property type="entry name" value="LysR_subst-bd"/>
</dbReference>
<keyword evidence="7" id="KW-1185">Reference proteome</keyword>
<accession>A0ABX8MG18</accession>
<comment type="similarity">
    <text evidence="1">Belongs to the LysR transcriptional regulatory family.</text>
</comment>
<evidence type="ECO:0000313" key="6">
    <source>
        <dbReference type="EMBL" id="QXH38088.1"/>
    </source>
</evidence>
<proteinExistence type="inferred from homology"/>
<dbReference type="InterPro" id="IPR036388">
    <property type="entry name" value="WH-like_DNA-bd_sf"/>
</dbReference>
<evidence type="ECO:0000256" key="4">
    <source>
        <dbReference type="ARBA" id="ARBA00023163"/>
    </source>
</evidence>
<evidence type="ECO:0000256" key="1">
    <source>
        <dbReference type="ARBA" id="ARBA00009437"/>
    </source>
</evidence>
<reference evidence="6" key="1">
    <citation type="submission" date="2021-06" db="EMBL/GenBank/DDBJ databases">
        <title>Updating the genus Pseudomonas: Description of 43 new species and partition of the Pseudomonas putida group.</title>
        <authorList>
            <person name="Girard L."/>
            <person name="Lood C."/>
            <person name="Vandamme P."/>
            <person name="Rokni-Zadeh H."/>
            <person name="van Noort V."/>
            <person name="Hofte M."/>
            <person name="Lavigne R."/>
            <person name="De Mot R."/>
        </authorList>
    </citation>
    <scope>NUCLEOTIDE SEQUENCE</scope>
    <source>
        <strain evidence="6">CMR12a</strain>
    </source>
</reference>
<dbReference type="PANTHER" id="PTHR30126">
    <property type="entry name" value="HTH-TYPE TRANSCRIPTIONAL REGULATOR"/>
    <property type="match status" value="1"/>
</dbReference>
<evidence type="ECO:0000256" key="2">
    <source>
        <dbReference type="ARBA" id="ARBA00023015"/>
    </source>
</evidence>
<keyword evidence="3" id="KW-0238">DNA-binding</keyword>
<sequence>MLGNLADIDLRMLRVFCAIVEAGGFTAAQARLNTSLSRLSVVVRDLEERLGYSVCRRGSSGFQLTDQGQELFEATQLLFADIERFRQHANRLAPNAREHLQIGSVDSLISLPCAPLPLALKHLRQRLPQVRPNLHLMRPDELEQAVLDERLHLAIGAFHHQLSGLNYQPLFDEEQNLYCAKGHPLFACHDAQLSLEHICAADYVGRGYMAENQRPHDLHFNQAINAYSMEAIATLIFSTAYLGYLPSHYAANWVAQGQLRALLPERLAYRSSFHCITRQGQEPRTALATLLDCLELAGQQLGNRQQRLSEGQGR</sequence>
<dbReference type="InterPro" id="IPR000847">
    <property type="entry name" value="LysR_HTH_N"/>
</dbReference>
<feature type="domain" description="HTH lysR-type" evidence="5">
    <location>
        <begin position="8"/>
        <end position="65"/>
    </location>
</feature>
<evidence type="ECO:0000313" key="7">
    <source>
        <dbReference type="Proteomes" id="UP000693952"/>
    </source>
</evidence>
<evidence type="ECO:0000259" key="5">
    <source>
        <dbReference type="PROSITE" id="PS50931"/>
    </source>
</evidence>
<dbReference type="CDD" id="cd05466">
    <property type="entry name" value="PBP2_LTTR_substrate"/>
    <property type="match status" value="1"/>
</dbReference>